<evidence type="ECO:0000313" key="1">
    <source>
        <dbReference type="EMBL" id="GAA4288022.1"/>
    </source>
</evidence>
<organism evidence="1 2">
    <name type="scientific">Georgenia daeguensis</name>
    <dbReference type="NCBI Taxonomy" id="908355"/>
    <lineage>
        <taxon>Bacteria</taxon>
        <taxon>Bacillati</taxon>
        <taxon>Actinomycetota</taxon>
        <taxon>Actinomycetes</taxon>
        <taxon>Micrococcales</taxon>
        <taxon>Bogoriellaceae</taxon>
        <taxon>Georgenia</taxon>
    </lineage>
</organism>
<gene>
    <name evidence="1" type="ORF">GCM10022262_23820</name>
</gene>
<sequence length="84" mass="9119">MEPYVGHPHEVIGRIRLDEALANAELARLLREQPDRVVRRPSLFARLAAHLRARSAGLETARARVASASARASAGQASLGVLDR</sequence>
<comment type="caution">
    <text evidence="1">The sequence shown here is derived from an EMBL/GenBank/DDBJ whole genome shotgun (WGS) entry which is preliminary data.</text>
</comment>
<name>A0ABP8EW51_9MICO</name>
<dbReference type="Proteomes" id="UP001499841">
    <property type="component" value="Unassembled WGS sequence"/>
</dbReference>
<evidence type="ECO:0000313" key="2">
    <source>
        <dbReference type="Proteomes" id="UP001499841"/>
    </source>
</evidence>
<accession>A0ABP8EW51</accession>
<reference evidence="2" key="1">
    <citation type="journal article" date="2019" name="Int. J. Syst. Evol. Microbiol.">
        <title>The Global Catalogue of Microorganisms (GCM) 10K type strain sequencing project: providing services to taxonomists for standard genome sequencing and annotation.</title>
        <authorList>
            <consortium name="The Broad Institute Genomics Platform"/>
            <consortium name="The Broad Institute Genome Sequencing Center for Infectious Disease"/>
            <person name="Wu L."/>
            <person name="Ma J."/>
        </authorList>
    </citation>
    <scope>NUCLEOTIDE SEQUENCE [LARGE SCALE GENOMIC DNA]</scope>
    <source>
        <strain evidence="2">JCM 17459</strain>
    </source>
</reference>
<dbReference type="RefSeq" id="WP_345041406.1">
    <property type="nucleotide sequence ID" value="NZ_BAABBA010000010.1"/>
</dbReference>
<protein>
    <submittedName>
        <fullName evidence="1">Uncharacterized protein</fullName>
    </submittedName>
</protein>
<proteinExistence type="predicted"/>
<keyword evidence="2" id="KW-1185">Reference proteome</keyword>
<dbReference type="EMBL" id="BAABBA010000010">
    <property type="protein sequence ID" value="GAA4288022.1"/>
    <property type="molecule type" value="Genomic_DNA"/>
</dbReference>